<evidence type="ECO:0000256" key="1">
    <source>
        <dbReference type="SAM" id="Phobius"/>
    </source>
</evidence>
<sequence>MPLMRDKPCKSWSTLFVQGGGKATSEKGVLLTVVLVLVLVLVLATTPRRTLKDHRSWIPQSLLCPLRDPSNLQAFLEGHSSPEDAMCDQLIIEGDFVIFQRLCR</sequence>
<dbReference type="EMBL" id="BNJQ01000029">
    <property type="protein sequence ID" value="GHP10399.1"/>
    <property type="molecule type" value="Genomic_DNA"/>
</dbReference>
<reference evidence="2" key="1">
    <citation type="submission" date="2020-10" db="EMBL/GenBank/DDBJ databases">
        <title>Unveiling of a novel bifunctional photoreceptor, Dualchrome1, isolated from a cosmopolitan green alga.</title>
        <authorList>
            <person name="Suzuki S."/>
            <person name="Kawachi M."/>
        </authorList>
    </citation>
    <scope>NUCLEOTIDE SEQUENCE</scope>
    <source>
        <strain evidence="2">NIES 2893</strain>
    </source>
</reference>
<protein>
    <submittedName>
        <fullName evidence="2">Uncharacterized protein</fullName>
    </submittedName>
</protein>
<keyword evidence="1" id="KW-0812">Transmembrane</keyword>
<evidence type="ECO:0000313" key="3">
    <source>
        <dbReference type="Proteomes" id="UP000660262"/>
    </source>
</evidence>
<gene>
    <name evidence="2" type="ORF">PPROV_000913000</name>
</gene>
<organism evidence="2 3">
    <name type="scientific">Pycnococcus provasolii</name>
    <dbReference type="NCBI Taxonomy" id="41880"/>
    <lineage>
        <taxon>Eukaryota</taxon>
        <taxon>Viridiplantae</taxon>
        <taxon>Chlorophyta</taxon>
        <taxon>Pseudoscourfieldiophyceae</taxon>
        <taxon>Pseudoscourfieldiales</taxon>
        <taxon>Pycnococcaceae</taxon>
        <taxon>Pycnococcus</taxon>
    </lineage>
</organism>
<accession>A0A830I010</accession>
<keyword evidence="1" id="KW-1133">Transmembrane helix</keyword>
<dbReference type="Proteomes" id="UP000660262">
    <property type="component" value="Unassembled WGS sequence"/>
</dbReference>
<feature type="transmembrane region" description="Helical" evidence="1">
    <location>
        <begin position="28"/>
        <end position="46"/>
    </location>
</feature>
<evidence type="ECO:0000313" key="2">
    <source>
        <dbReference type="EMBL" id="GHP10399.1"/>
    </source>
</evidence>
<comment type="caution">
    <text evidence="2">The sequence shown here is derived from an EMBL/GenBank/DDBJ whole genome shotgun (WGS) entry which is preliminary data.</text>
</comment>
<name>A0A830I010_9CHLO</name>
<keyword evidence="1" id="KW-0472">Membrane</keyword>
<keyword evidence="3" id="KW-1185">Reference proteome</keyword>
<proteinExistence type="predicted"/>
<dbReference type="AlphaFoldDB" id="A0A830I010"/>